<dbReference type="EMBL" id="MNCJ02000319">
    <property type="protein sequence ID" value="KAF5809868.1"/>
    <property type="molecule type" value="Genomic_DNA"/>
</dbReference>
<keyword evidence="2" id="KW-1185">Reference proteome</keyword>
<organism evidence="1 2">
    <name type="scientific">Helianthus annuus</name>
    <name type="common">Common sunflower</name>
    <dbReference type="NCBI Taxonomy" id="4232"/>
    <lineage>
        <taxon>Eukaryota</taxon>
        <taxon>Viridiplantae</taxon>
        <taxon>Streptophyta</taxon>
        <taxon>Embryophyta</taxon>
        <taxon>Tracheophyta</taxon>
        <taxon>Spermatophyta</taxon>
        <taxon>Magnoliopsida</taxon>
        <taxon>eudicotyledons</taxon>
        <taxon>Gunneridae</taxon>
        <taxon>Pentapetalae</taxon>
        <taxon>asterids</taxon>
        <taxon>campanulids</taxon>
        <taxon>Asterales</taxon>
        <taxon>Asteraceae</taxon>
        <taxon>Asteroideae</taxon>
        <taxon>Heliantheae alliance</taxon>
        <taxon>Heliantheae</taxon>
        <taxon>Helianthus</taxon>
    </lineage>
</organism>
<dbReference type="AlphaFoldDB" id="A0A9K3J7M6"/>
<name>A0A9K3J7M6_HELAN</name>
<evidence type="ECO:0000313" key="1">
    <source>
        <dbReference type="EMBL" id="KAF5809868.1"/>
    </source>
</evidence>
<dbReference type="Proteomes" id="UP000215914">
    <property type="component" value="Unassembled WGS sequence"/>
</dbReference>
<dbReference type="Gramene" id="mRNA:HanXRQr2_Chr04g0162541">
    <property type="protein sequence ID" value="CDS:HanXRQr2_Chr04g0162541.1"/>
    <property type="gene ID" value="HanXRQr2_Chr04g0162541"/>
</dbReference>
<reference evidence="1" key="2">
    <citation type="submission" date="2020-06" db="EMBL/GenBank/DDBJ databases">
        <title>Helianthus annuus Genome sequencing and assembly Release 2.</title>
        <authorList>
            <person name="Gouzy J."/>
            <person name="Langlade N."/>
            <person name="Munos S."/>
        </authorList>
    </citation>
    <scope>NUCLEOTIDE SEQUENCE</scope>
    <source>
        <tissue evidence="1">Leaves</tissue>
    </source>
</reference>
<comment type="caution">
    <text evidence="1">The sequence shown here is derived from an EMBL/GenBank/DDBJ whole genome shotgun (WGS) entry which is preliminary data.</text>
</comment>
<gene>
    <name evidence="1" type="ORF">HanXRQr2_Chr04g0162541</name>
</gene>
<reference evidence="1" key="1">
    <citation type="journal article" date="2017" name="Nature">
        <title>The sunflower genome provides insights into oil metabolism, flowering and Asterid evolution.</title>
        <authorList>
            <person name="Badouin H."/>
            <person name="Gouzy J."/>
            <person name="Grassa C.J."/>
            <person name="Murat F."/>
            <person name="Staton S.E."/>
            <person name="Cottret L."/>
            <person name="Lelandais-Briere C."/>
            <person name="Owens G.L."/>
            <person name="Carrere S."/>
            <person name="Mayjonade B."/>
            <person name="Legrand L."/>
            <person name="Gill N."/>
            <person name="Kane N.C."/>
            <person name="Bowers J.E."/>
            <person name="Hubner S."/>
            <person name="Bellec A."/>
            <person name="Berard A."/>
            <person name="Berges H."/>
            <person name="Blanchet N."/>
            <person name="Boniface M.C."/>
            <person name="Brunel D."/>
            <person name="Catrice O."/>
            <person name="Chaidir N."/>
            <person name="Claudel C."/>
            <person name="Donnadieu C."/>
            <person name="Faraut T."/>
            <person name="Fievet G."/>
            <person name="Helmstetter N."/>
            <person name="King M."/>
            <person name="Knapp S.J."/>
            <person name="Lai Z."/>
            <person name="Le Paslier M.C."/>
            <person name="Lippi Y."/>
            <person name="Lorenzon L."/>
            <person name="Mandel J.R."/>
            <person name="Marage G."/>
            <person name="Marchand G."/>
            <person name="Marquand E."/>
            <person name="Bret-Mestries E."/>
            <person name="Morien E."/>
            <person name="Nambeesan S."/>
            <person name="Nguyen T."/>
            <person name="Pegot-Espagnet P."/>
            <person name="Pouilly N."/>
            <person name="Raftis F."/>
            <person name="Sallet E."/>
            <person name="Schiex T."/>
            <person name="Thomas J."/>
            <person name="Vandecasteele C."/>
            <person name="Vares D."/>
            <person name="Vear F."/>
            <person name="Vautrin S."/>
            <person name="Crespi M."/>
            <person name="Mangin B."/>
            <person name="Burke J.M."/>
            <person name="Salse J."/>
            <person name="Munos S."/>
            <person name="Vincourt P."/>
            <person name="Rieseberg L.H."/>
            <person name="Langlade N.B."/>
        </authorList>
    </citation>
    <scope>NUCLEOTIDE SEQUENCE</scope>
    <source>
        <tissue evidence="1">Leaves</tissue>
    </source>
</reference>
<accession>A0A9K3J7M6</accession>
<evidence type="ECO:0000313" key="2">
    <source>
        <dbReference type="Proteomes" id="UP000215914"/>
    </source>
</evidence>
<sequence>MAALPSEPHWQCRFPLSLSFLRSRLPSYATTIWWWPAAQSGGRRRWFRGVCMFSRLEHDSDSR</sequence>
<proteinExistence type="predicted"/>
<protein>
    <submittedName>
        <fullName evidence="1">Uncharacterized protein</fullName>
    </submittedName>
</protein>